<comment type="caution">
    <text evidence="2">The sequence shown here is derived from an EMBL/GenBank/DDBJ whole genome shotgun (WGS) entry which is preliminary data.</text>
</comment>
<sequence>MMKKLIGAMLGAALVFGAASCDNSLNDKEEPKEGVALEIADGFWWNTTIDVSSRGESEIFLTISSSGNPQYPAFGENMSAYNAEGVVYYEWDSANSLFQQSQRTDNPAAESEAGKLKIFIYSQANPVHVWAFLEDETNLTGGTWPGVAMESAAPALETITITGITVRNASDYEDEILYVLEAWLPDNAWGIDTPNTITVDNGTGTRTFATAAEIDGETIAIQMINDDGLAEDGVTAEAITAETFWAEPHKAWANTVTVTNPRDGESYVLVADFSTGLLTLE</sequence>
<dbReference type="AlphaFoldDB" id="A0AAE3JL10"/>
<dbReference type="Proteomes" id="UP001198163">
    <property type="component" value="Unassembled WGS sequence"/>
</dbReference>
<reference evidence="2" key="1">
    <citation type="submission" date="2021-08" db="EMBL/GenBank/DDBJ databases">
        <title>Comparative analyses of Brucepasteria parasyntrophica and Teretinema zuelzerae.</title>
        <authorList>
            <person name="Song Y."/>
            <person name="Brune A."/>
        </authorList>
    </citation>
    <scope>NUCLEOTIDE SEQUENCE</scope>
    <source>
        <strain evidence="2">DSM 1903</strain>
    </source>
</reference>
<evidence type="ECO:0000313" key="3">
    <source>
        <dbReference type="Proteomes" id="UP001198163"/>
    </source>
</evidence>
<gene>
    <name evidence="2" type="ORF">K7J14_13870</name>
</gene>
<dbReference type="EMBL" id="JAINWA010000003">
    <property type="protein sequence ID" value="MCD1655780.1"/>
    <property type="molecule type" value="Genomic_DNA"/>
</dbReference>
<dbReference type="RefSeq" id="WP_230757588.1">
    <property type="nucleotide sequence ID" value="NZ_JAINWA010000003.1"/>
</dbReference>
<accession>A0AAE3JL10</accession>
<protein>
    <submittedName>
        <fullName evidence="2">Uncharacterized protein</fullName>
    </submittedName>
</protein>
<dbReference type="PROSITE" id="PS51257">
    <property type="entry name" value="PROKAR_LIPOPROTEIN"/>
    <property type="match status" value="1"/>
</dbReference>
<name>A0AAE3JL10_9SPIR</name>
<organism evidence="2 3">
    <name type="scientific">Teretinema zuelzerae</name>
    <dbReference type="NCBI Taxonomy" id="156"/>
    <lineage>
        <taxon>Bacteria</taxon>
        <taxon>Pseudomonadati</taxon>
        <taxon>Spirochaetota</taxon>
        <taxon>Spirochaetia</taxon>
        <taxon>Spirochaetales</taxon>
        <taxon>Treponemataceae</taxon>
        <taxon>Teretinema</taxon>
    </lineage>
</organism>
<keyword evidence="1" id="KW-0732">Signal</keyword>
<evidence type="ECO:0000313" key="2">
    <source>
        <dbReference type="EMBL" id="MCD1655780.1"/>
    </source>
</evidence>
<evidence type="ECO:0000256" key="1">
    <source>
        <dbReference type="SAM" id="SignalP"/>
    </source>
</evidence>
<feature type="chain" id="PRO_5042005329" evidence="1">
    <location>
        <begin position="21"/>
        <end position="281"/>
    </location>
</feature>
<keyword evidence="3" id="KW-1185">Reference proteome</keyword>
<proteinExistence type="predicted"/>
<feature type="signal peptide" evidence="1">
    <location>
        <begin position="1"/>
        <end position="20"/>
    </location>
</feature>